<dbReference type="InterPro" id="IPR035965">
    <property type="entry name" value="PAS-like_dom_sf"/>
</dbReference>
<sequence length="220" mass="24435">MKDEVLAVLAQTADGVYALDQTQRIVFWNAAAERLLGYRAEEVLGQPCHTLFAGEPRPGCLECQATCPVMTAAQHHEVVPTYNLLSRTKNGDAILLNVSVIVPPQHDESLMTIHLFRDATHQLRYETYVEHILCAAARLPAPAVTLARTHSEGTIFYAPLSAREKEVLLLLVHGKAARDIADTLCISYATVRNHLHTILRKLGVHSQRQAIKIAIEHRLV</sequence>
<keyword evidence="1" id="KW-0805">Transcription regulation</keyword>
<reference evidence="6" key="1">
    <citation type="submission" date="2019-03" db="EMBL/GenBank/DDBJ databases">
        <title>Lake Tanganyika Metagenome-Assembled Genomes (MAGs).</title>
        <authorList>
            <person name="Tran P."/>
        </authorList>
    </citation>
    <scope>NUCLEOTIDE SEQUENCE</scope>
    <source>
        <strain evidence="6">K_DeepCast_65m_m2_066</strain>
    </source>
</reference>
<keyword evidence="3" id="KW-0804">Transcription</keyword>
<dbReference type="CDD" id="cd00130">
    <property type="entry name" value="PAS"/>
    <property type="match status" value="1"/>
</dbReference>
<evidence type="ECO:0000259" key="4">
    <source>
        <dbReference type="PROSITE" id="PS50043"/>
    </source>
</evidence>
<dbReference type="InterPro" id="IPR016032">
    <property type="entry name" value="Sig_transdc_resp-reg_C-effctor"/>
</dbReference>
<keyword evidence="2" id="KW-0238">DNA-binding</keyword>
<dbReference type="Proteomes" id="UP000712673">
    <property type="component" value="Unassembled WGS sequence"/>
</dbReference>
<dbReference type="Pfam" id="PF00196">
    <property type="entry name" value="GerE"/>
    <property type="match status" value="1"/>
</dbReference>
<dbReference type="PROSITE" id="PS50043">
    <property type="entry name" value="HTH_LUXR_2"/>
    <property type="match status" value="1"/>
</dbReference>
<dbReference type="AlphaFoldDB" id="A0A937W024"/>
<feature type="domain" description="PAS" evidence="5">
    <location>
        <begin position="1"/>
        <end position="46"/>
    </location>
</feature>
<dbReference type="PANTHER" id="PTHR44688:SF16">
    <property type="entry name" value="DNA-BINDING TRANSCRIPTIONAL ACTIVATOR DEVR_DOSR"/>
    <property type="match status" value="1"/>
</dbReference>
<dbReference type="Pfam" id="PF13426">
    <property type="entry name" value="PAS_9"/>
    <property type="match status" value="1"/>
</dbReference>
<dbReference type="GO" id="GO:0006355">
    <property type="term" value="P:regulation of DNA-templated transcription"/>
    <property type="evidence" value="ECO:0007669"/>
    <property type="project" value="InterPro"/>
</dbReference>
<dbReference type="NCBIfam" id="TIGR00229">
    <property type="entry name" value="sensory_box"/>
    <property type="match status" value="1"/>
</dbReference>
<evidence type="ECO:0000256" key="1">
    <source>
        <dbReference type="ARBA" id="ARBA00023015"/>
    </source>
</evidence>
<evidence type="ECO:0000259" key="5">
    <source>
        <dbReference type="PROSITE" id="PS50112"/>
    </source>
</evidence>
<dbReference type="InterPro" id="IPR000792">
    <property type="entry name" value="Tscrpt_reg_LuxR_C"/>
</dbReference>
<gene>
    <name evidence="6" type="ORF">FJZ47_10280</name>
</gene>
<dbReference type="PRINTS" id="PR00038">
    <property type="entry name" value="HTHLUXR"/>
</dbReference>
<dbReference type="PROSITE" id="PS50112">
    <property type="entry name" value="PAS"/>
    <property type="match status" value="1"/>
</dbReference>
<comment type="caution">
    <text evidence="6">The sequence shown here is derived from an EMBL/GenBank/DDBJ whole genome shotgun (WGS) entry which is preliminary data.</text>
</comment>
<dbReference type="Gene3D" id="3.30.450.20">
    <property type="entry name" value="PAS domain"/>
    <property type="match status" value="1"/>
</dbReference>
<dbReference type="SMART" id="SM00091">
    <property type="entry name" value="PAS"/>
    <property type="match status" value="1"/>
</dbReference>
<dbReference type="EMBL" id="VGLS01000271">
    <property type="protein sequence ID" value="MBM3224177.1"/>
    <property type="molecule type" value="Genomic_DNA"/>
</dbReference>
<dbReference type="SUPFAM" id="SSF55785">
    <property type="entry name" value="PYP-like sensor domain (PAS domain)"/>
    <property type="match status" value="1"/>
</dbReference>
<evidence type="ECO:0000313" key="7">
    <source>
        <dbReference type="Proteomes" id="UP000712673"/>
    </source>
</evidence>
<evidence type="ECO:0000256" key="3">
    <source>
        <dbReference type="ARBA" id="ARBA00023163"/>
    </source>
</evidence>
<organism evidence="6 7">
    <name type="scientific">Tectimicrobiota bacterium</name>
    <dbReference type="NCBI Taxonomy" id="2528274"/>
    <lineage>
        <taxon>Bacteria</taxon>
        <taxon>Pseudomonadati</taxon>
        <taxon>Nitrospinota/Tectimicrobiota group</taxon>
        <taxon>Candidatus Tectimicrobiota</taxon>
    </lineage>
</organism>
<dbReference type="Gene3D" id="1.10.10.10">
    <property type="entry name" value="Winged helix-like DNA-binding domain superfamily/Winged helix DNA-binding domain"/>
    <property type="match status" value="1"/>
</dbReference>
<dbReference type="SUPFAM" id="SSF46894">
    <property type="entry name" value="C-terminal effector domain of the bipartite response regulators"/>
    <property type="match status" value="1"/>
</dbReference>
<name>A0A937W024_UNCTE</name>
<dbReference type="CDD" id="cd06170">
    <property type="entry name" value="LuxR_C_like"/>
    <property type="match status" value="1"/>
</dbReference>
<dbReference type="InterPro" id="IPR036388">
    <property type="entry name" value="WH-like_DNA-bd_sf"/>
</dbReference>
<evidence type="ECO:0000313" key="6">
    <source>
        <dbReference type="EMBL" id="MBM3224177.1"/>
    </source>
</evidence>
<dbReference type="SMART" id="SM00421">
    <property type="entry name" value="HTH_LUXR"/>
    <property type="match status" value="1"/>
</dbReference>
<dbReference type="GO" id="GO:0003677">
    <property type="term" value="F:DNA binding"/>
    <property type="evidence" value="ECO:0007669"/>
    <property type="project" value="UniProtKB-KW"/>
</dbReference>
<evidence type="ECO:0000256" key="2">
    <source>
        <dbReference type="ARBA" id="ARBA00023125"/>
    </source>
</evidence>
<accession>A0A937W024</accession>
<protein>
    <submittedName>
        <fullName evidence="6">PAS domain S-box protein</fullName>
    </submittedName>
</protein>
<proteinExistence type="predicted"/>
<feature type="domain" description="HTH luxR-type" evidence="4">
    <location>
        <begin position="158"/>
        <end position="218"/>
    </location>
</feature>
<dbReference type="InterPro" id="IPR000014">
    <property type="entry name" value="PAS"/>
</dbReference>
<dbReference type="PANTHER" id="PTHR44688">
    <property type="entry name" value="DNA-BINDING TRANSCRIPTIONAL ACTIVATOR DEVR_DOSR"/>
    <property type="match status" value="1"/>
</dbReference>